<proteinExistence type="predicted"/>
<dbReference type="Proteomes" id="UP000821845">
    <property type="component" value="Chromosome 10"/>
</dbReference>
<organism evidence="1 2">
    <name type="scientific">Hyalomma asiaticum</name>
    <name type="common">Tick</name>
    <dbReference type="NCBI Taxonomy" id="266040"/>
    <lineage>
        <taxon>Eukaryota</taxon>
        <taxon>Metazoa</taxon>
        <taxon>Ecdysozoa</taxon>
        <taxon>Arthropoda</taxon>
        <taxon>Chelicerata</taxon>
        <taxon>Arachnida</taxon>
        <taxon>Acari</taxon>
        <taxon>Parasitiformes</taxon>
        <taxon>Ixodida</taxon>
        <taxon>Ixodoidea</taxon>
        <taxon>Ixodidae</taxon>
        <taxon>Hyalomminae</taxon>
        <taxon>Hyalomma</taxon>
    </lineage>
</organism>
<keyword evidence="2" id="KW-1185">Reference proteome</keyword>
<protein>
    <submittedName>
        <fullName evidence="1">Uncharacterized protein</fullName>
    </submittedName>
</protein>
<reference evidence="1" key="1">
    <citation type="submission" date="2020-05" db="EMBL/GenBank/DDBJ databases">
        <title>Large-scale comparative analyses of tick genomes elucidate their genetic diversity and vector capacities.</title>
        <authorList>
            <person name="Jia N."/>
            <person name="Wang J."/>
            <person name="Shi W."/>
            <person name="Du L."/>
            <person name="Sun Y."/>
            <person name="Zhan W."/>
            <person name="Jiang J."/>
            <person name="Wang Q."/>
            <person name="Zhang B."/>
            <person name="Ji P."/>
            <person name="Sakyi L.B."/>
            <person name="Cui X."/>
            <person name="Yuan T."/>
            <person name="Jiang B."/>
            <person name="Yang W."/>
            <person name="Lam T.T.-Y."/>
            <person name="Chang Q."/>
            <person name="Ding S."/>
            <person name="Wang X."/>
            <person name="Zhu J."/>
            <person name="Ruan X."/>
            <person name="Zhao L."/>
            <person name="Wei J."/>
            <person name="Que T."/>
            <person name="Du C."/>
            <person name="Cheng J."/>
            <person name="Dai P."/>
            <person name="Han X."/>
            <person name="Huang E."/>
            <person name="Gao Y."/>
            <person name="Liu J."/>
            <person name="Shao H."/>
            <person name="Ye R."/>
            <person name="Li L."/>
            <person name="Wei W."/>
            <person name="Wang X."/>
            <person name="Wang C."/>
            <person name="Yang T."/>
            <person name="Huo Q."/>
            <person name="Li W."/>
            <person name="Guo W."/>
            <person name="Chen H."/>
            <person name="Zhou L."/>
            <person name="Ni X."/>
            <person name="Tian J."/>
            <person name="Zhou Y."/>
            <person name="Sheng Y."/>
            <person name="Liu T."/>
            <person name="Pan Y."/>
            <person name="Xia L."/>
            <person name="Li J."/>
            <person name="Zhao F."/>
            <person name="Cao W."/>
        </authorList>
    </citation>
    <scope>NUCLEOTIDE SEQUENCE</scope>
    <source>
        <strain evidence="1">Hyas-2018</strain>
    </source>
</reference>
<evidence type="ECO:0000313" key="2">
    <source>
        <dbReference type="Proteomes" id="UP000821845"/>
    </source>
</evidence>
<comment type="caution">
    <text evidence="1">The sequence shown here is derived from an EMBL/GenBank/DDBJ whole genome shotgun (WGS) entry which is preliminary data.</text>
</comment>
<sequence>MYCRDSFVGNKATAYGIMNEPVALEEYEATHQAKVSRLGLVISPEVPWLGYSPDGISRQRNMKILLEVKCPVLGKNHSIVNLVKEKKLPYIVLDGEKYVLKPAHKYYSQVQLGMLVLNMDICHFVVFSKESSEDLLRQEQHDYCTVGRSTFDCSSLLAACFCQPPCFSTVRPPAPERRFVTRKAREDFEYNGIKFQAGTAFMISQYHLQRDPQYWPNPEEFDPERFSPENSASLRKTAHAPFGIGPRNCVGKRLALLSLRYTVARMLQKYRLELGPSQMVSATDDTKSSWLRVE</sequence>
<dbReference type="EMBL" id="CM023490">
    <property type="protein sequence ID" value="KAH6943281.1"/>
    <property type="molecule type" value="Genomic_DNA"/>
</dbReference>
<name>A0ACB7TAX6_HYAAI</name>
<evidence type="ECO:0000313" key="1">
    <source>
        <dbReference type="EMBL" id="KAH6943281.1"/>
    </source>
</evidence>
<gene>
    <name evidence="1" type="ORF">HPB50_018410</name>
</gene>
<accession>A0ACB7TAX6</accession>